<dbReference type="InterPro" id="IPR006949">
    <property type="entry name" value="Barrel_Baseplate_J-like"/>
</dbReference>
<proteinExistence type="predicted"/>
<reference evidence="3 4" key="1">
    <citation type="submission" date="2020-09" db="EMBL/GenBank/DDBJ databases">
        <title>Methylomonas albis sp. nov. and Methylomonas fluvii sp. nov.: Two cold-adapted methanotrophs from the River Elbe and an amended description of Methylovulum psychrotolerans strain Eb1.</title>
        <authorList>
            <person name="Bussmann I.K."/>
            <person name="Klings K.-W."/>
            <person name="Warnstedt J."/>
            <person name="Hoppert M."/>
            <person name="Saborowski A."/>
            <person name="Horn F."/>
            <person name="Liebner S."/>
        </authorList>
    </citation>
    <scope>NUCLEOTIDE SEQUENCE [LARGE SCALE GENOMIC DNA]</scope>
    <source>
        <strain evidence="3 4">EbB</strain>
    </source>
</reference>
<dbReference type="Proteomes" id="UP000641152">
    <property type="component" value="Unassembled WGS sequence"/>
</dbReference>
<evidence type="ECO:0000313" key="3">
    <source>
        <dbReference type="EMBL" id="MBD9362899.1"/>
    </source>
</evidence>
<gene>
    <name evidence="3" type="ORF">EBB_20840</name>
</gene>
<evidence type="ECO:0000313" key="4">
    <source>
        <dbReference type="Proteomes" id="UP000641152"/>
    </source>
</evidence>
<protein>
    <submittedName>
        <fullName evidence="3">Baseplate J/gp47 family protein</fullName>
    </submittedName>
</protein>
<accession>A0ABR9DIG1</accession>
<dbReference type="EMBL" id="JACXST010000003">
    <property type="protein sequence ID" value="MBD9362899.1"/>
    <property type="molecule type" value="Genomic_DNA"/>
</dbReference>
<dbReference type="Pfam" id="PF26078">
    <property type="entry name" value="Baseplate_J_M"/>
    <property type="match status" value="1"/>
</dbReference>
<dbReference type="RefSeq" id="WP_192395629.1">
    <property type="nucleotide sequence ID" value="NZ_CAJHIU010000003.1"/>
</dbReference>
<name>A0ABR9DIG1_9GAMM</name>
<comment type="caution">
    <text evidence="3">The sequence shown here is derived from an EMBL/GenBank/DDBJ whole genome shotgun (WGS) entry which is preliminary data.</text>
</comment>
<evidence type="ECO:0000259" key="2">
    <source>
        <dbReference type="Pfam" id="PF26078"/>
    </source>
</evidence>
<dbReference type="PANTHER" id="PTHR37829:SF3">
    <property type="entry name" value="PROTEIN JAYE-RELATED"/>
    <property type="match status" value="1"/>
</dbReference>
<organism evidence="3 4">
    <name type="scientific">Methylomonas fluvii</name>
    <dbReference type="NCBI Taxonomy" id="1854564"/>
    <lineage>
        <taxon>Bacteria</taxon>
        <taxon>Pseudomonadati</taxon>
        <taxon>Pseudomonadota</taxon>
        <taxon>Gammaproteobacteria</taxon>
        <taxon>Methylococcales</taxon>
        <taxon>Methylococcaceae</taxon>
        <taxon>Methylomonas</taxon>
    </lineage>
</organism>
<feature type="domain" description="Baseplate protein J-like barrel" evidence="1">
    <location>
        <begin position="84"/>
        <end position="160"/>
    </location>
</feature>
<dbReference type="Pfam" id="PF04865">
    <property type="entry name" value="Baseplate_J"/>
    <property type="match status" value="1"/>
</dbReference>
<evidence type="ECO:0000259" key="1">
    <source>
        <dbReference type="Pfam" id="PF04865"/>
    </source>
</evidence>
<dbReference type="PANTHER" id="PTHR37829">
    <property type="entry name" value="PHAGE-LIKE ELEMENT PBSX PROTEIN XKDT"/>
    <property type="match status" value="1"/>
</dbReference>
<sequence>MTDYVRPSYPELKTRIEADLAALPAVLRTPLSAMWARVCHGQHGYLDWIDKQCSPLTCELERLYDWAALYGVDRLAATPATGNVLATGTLGTDLLADKILRGQNGLDYKVLAAVTLGAGSTPVSVRCESAGAATNLAAGQTLTLVDPVAGVNSTLTVAVGGLTGGAEIETLEAWRVRVSDEWRTMVTRGARSGKPDDYRFWAKTAHPSVTTALVQPHVLGLGTVIVRPICNGLANRLPTTAIINAVSAFLTDIAPATADWSVTAPIVRPVNATIDLMPGYDTTGNRNAITAALNALVLSEVSETAFLALAEIDAAIATVTTQYTRIAPVADLAAAAGEVFVLQPVIWA</sequence>
<keyword evidence="4" id="KW-1185">Reference proteome</keyword>
<feature type="domain" description="Baseplate J-like central" evidence="2">
    <location>
        <begin position="191"/>
        <end position="263"/>
    </location>
</feature>
<dbReference type="InterPro" id="IPR052399">
    <property type="entry name" value="Phage_Baseplate_Assmbl_Protein"/>
</dbReference>
<dbReference type="InterPro" id="IPR058531">
    <property type="entry name" value="Baseplate_J_M"/>
</dbReference>